<sequence length="292" mass="32249">MCRSAKFCARAIKFLSRLLKKSLAQVLLINKPGNAELKMQTIFSMPCALEVRCILCMKFQYSLQRLCVSANIRRALRKKGGTMRLQPTKLIAILITSIMISAIGRGAYGAVHRVYSPPEDETLISGKPRIGGFIAPAISMSTVNEQGAVLVGLRGGIIINRSFVLGLAGYGLANDVDAGPFDYRYLDFGYGGFFLEYVNRPHKLVHLTVHSLIGGGALRHREDWYDDWFDGRYADAVFVFEPGLDVIVNITKHIRMGIGGSYRMVRDVELGSLDDKAISGLSGTLIFKFGTF</sequence>
<organism evidence="1 2">
    <name type="scientific">candidate division WOR_3 bacterium SM23_60</name>
    <dbReference type="NCBI Taxonomy" id="1703780"/>
    <lineage>
        <taxon>Bacteria</taxon>
        <taxon>Bacteria division WOR-3</taxon>
    </lineage>
</organism>
<comment type="caution">
    <text evidence="1">The sequence shown here is derived from an EMBL/GenBank/DDBJ whole genome shotgun (WGS) entry which is preliminary data.</text>
</comment>
<gene>
    <name evidence="1" type="ORF">AMJ87_04945</name>
</gene>
<evidence type="ECO:0008006" key="3">
    <source>
        <dbReference type="Google" id="ProtNLM"/>
    </source>
</evidence>
<dbReference type="Proteomes" id="UP000051096">
    <property type="component" value="Unassembled WGS sequence"/>
</dbReference>
<proteinExistence type="predicted"/>
<evidence type="ECO:0000313" key="1">
    <source>
        <dbReference type="EMBL" id="KPK72398.1"/>
    </source>
</evidence>
<protein>
    <recommendedName>
        <fullName evidence="3">Outer membrane protein beta-barrel domain-containing protein</fullName>
    </recommendedName>
</protein>
<name>A0A0S8GHE2_UNCW3</name>
<reference evidence="1 2" key="1">
    <citation type="journal article" date="2015" name="Microbiome">
        <title>Genomic resolution of linkages in carbon, nitrogen, and sulfur cycling among widespread estuary sediment bacteria.</title>
        <authorList>
            <person name="Baker B.J."/>
            <person name="Lazar C.S."/>
            <person name="Teske A.P."/>
            <person name="Dick G.J."/>
        </authorList>
    </citation>
    <scope>NUCLEOTIDE SEQUENCE [LARGE SCALE GENOMIC DNA]</scope>
    <source>
        <strain evidence="1">SM23_60</strain>
    </source>
</reference>
<evidence type="ECO:0000313" key="2">
    <source>
        <dbReference type="Proteomes" id="UP000051096"/>
    </source>
</evidence>
<dbReference type="AlphaFoldDB" id="A0A0S8GHE2"/>
<dbReference type="EMBL" id="LJUO01000033">
    <property type="protein sequence ID" value="KPK72398.1"/>
    <property type="molecule type" value="Genomic_DNA"/>
</dbReference>
<accession>A0A0S8GHE2</accession>